<evidence type="ECO:0000256" key="5">
    <source>
        <dbReference type="ARBA" id="ARBA00022741"/>
    </source>
</evidence>
<evidence type="ECO:0000259" key="8">
    <source>
        <dbReference type="SMART" id="SM00864"/>
    </source>
</evidence>
<dbReference type="GO" id="GO:0003924">
    <property type="term" value="F:GTPase activity"/>
    <property type="evidence" value="ECO:0007669"/>
    <property type="project" value="InterPro"/>
</dbReference>
<evidence type="ECO:0000256" key="6">
    <source>
        <dbReference type="ARBA" id="ARBA00023134"/>
    </source>
</evidence>
<dbReference type="InterPro" id="IPR000217">
    <property type="entry name" value="Tubulin"/>
</dbReference>
<dbReference type="AlphaFoldDB" id="A0A8J8T278"/>
<gene>
    <name evidence="9" type="ORF">FGO68_gene9891</name>
</gene>
<keyword evidence="6" id="KW-0342">GTP-binding</keyword>
<accession>A0A8J8T278</accession>
<dbReference type="SUPFAM" id="SSF52490">
    <property type="entry name" value="Tubulin nucleotide-binding domain-like"/>
    <property type="match status" value="1"/>
</dbReference>
<dbReference type="Gene3D" id="3.40.50.1440">
    <property type="entry name" value="Tubulin/FtsZ, GTPase domain"/>
    <property type="match status" value="1"/>
</dbReference>
<comment type="similarity">
    <text evidence="1">Belongs to the tubulin family.</text>
</comment>
<dbReference type="Gene3D" id="1.10.287.600">
    <property type="entry name" value="Helix hairpin bin"/>
    <property type="match status" value="1"/>
</dbReference>
<dbReference type="PRINTS" id="PR01161">
    <property type="entry name" value="TUBULIN"/>
</dbReference>
<evidence type="ECO:0000313" key="9">
    <source>
        <dbReference type="EMBL" id="TNV78783.1"/>
    </source>
</evidence>
<dbReference type="EMBL" id="RRYP01009850">
    <property type="protein sequence ID" value="TNV78783.1"/>
    <property type="molecule type" value="Genomic_DNA"/>
</dbReference>
<evidence type="ECO:0000256" key="2">
    <source>
        <dbReference type="ARBA" id="ARBA00013288"/>
    </source>
</evidence>
<dbReference type="InterPro" id="IPR008280">
    <property type="entry name" value="Tub_FtsZ_C"/>
</dbReference>
<keyword evidence="3" id="KW-0493">Microtubule</keyword>
<sequence>MREIISIGIGSFGIMTTDNLIQGVAEEHQLNSDSNEAGSGVIQNSYPEIFFDEFQSGKYMARTLLLDADSTAIDTVRAGPGSSNYGLDNYSCGKTGLGSLFAKGHYGEGGQIVDASMEKVRALLERCDAPQGFMVQYGLGGGAGSGMGSLFISKVVERNPDILMSVQTLFPHRQALQSTLEVYNGVLCSHFNVENATLSLPFQNPQLSRYLKNKLLIPHGGGATFEDYNSVIQQALLTFTSPLRFPSTSHPTLRKITTSIIPFPRLMHMTLAFNGFSSSLWKEYTTLDKSKPYNTFINTLEDNQSNLMDVYTRGKILTTYGSFRGQFLESIDLHRELVKYQNKYPNPKQFCEWIDDKHYIAVVKGQSEQQQQGILLQNSCQITKCYRDMCEDFTIQFRRKAHLHYYTNEGMDEMEFTEAESNMNDLISEYAWGLDNYYMGEDDEEEEEE</sequence>
<dbReference type="InterPro" id="IPR003008">
    <property type="entry name" value="Tubulin_FtsZ_GTPase"/>
</dbReference>
<proteinExistence type="inferred from homology"/>
<evidence type="ECO:0000256" key="4">
    <source>
        <dbReference type="ARBA" id="ARBA00022723"/>
    </source>
</evidence>
<keyword evidence="10" id="KW-1185">Reference proteome</keyword>
<dbReference type="SUPFAM" id="SSF55307">
    <property type="entry name" value="Tubulin C-terminal domain-like"/>
    <property type="match status" value="1"/>
</dbReference>
<reference evidence="9" key="1">
    <citation type="submission" date="2019-06" db="EMBL/GenBank/DDBJ databases">
        <authorList>
            <person name="Zheng W."/>
        </authorList>
    </citation>
    <scope>NUCLEOTIDE SEQUENCE</scope>
    <source>
        <strain evidence="9">QDHG01</strain>
    </source>
</reference>
<dbReference type="Pfam" id="PF00091">
    <property type="entry name" value="Tubulin"/>
    <property type="match status" value="1"/>
</dbReference>
<dbReference type="InterPro" id="IPR036525">
    <property type="entry name" value="Tubulin/FtsZ_GTPase_sf"/>
</dbReference>
<dbReference type="InterPro" id="IPR023123">
    <property type="entry name" value="Tubulin_C"/>
</dbReference>
<feature type="domain" description="Tubulin/FtsZ GTPase" evidence="8">
    <location>
        <begin position="50"/>
        <end position="247"/>
    </location>
</feature>
<evidence type="ECO:0000256" key="3">
    <source>
        <dbReference type="ARBA" id="ARBA00022701"/>
    </source>
</evidence>
<dbReference type="GO" id="GO:0005200">
    <property type="term" value="F:structural constituent of cytoskeleton"/>
    <property type="evidence" value="ECO:0007669"/>
    <property type="project" value="InterPro"/>
</dbReference>
<dbReference type="GO" id="GO:0005874">
    <property type="term" value="C:microtubule"/>
    <property type="evidence" value="ECO:0007669"/>
    <property type="project" value="UniProtKB-KW"/>
</dbReference>
<evidence type="ECO:0000313" key="10">
    <source>
        <dbReference type="Proteomes" id="UP000785679"/>
    </source>
</evidence>
<organism evidence="9 10">
    <name type="scientific">Halteria grandinella</name>
    <dbReference type="NCBI Taxonomy" id="5974"/>
    <lineage>
        <taxon>Eukaryota</taxon>
        <taxon>Sar</taxon>
        <taxon>Alveolata</taxon>
        <taxon>Ciliophora</taxon>
        <taxon>Intramacronucleata</taxon>
        <taxon>Spirotrichea</taxon>
        <taxon>Stichotrichia</taxon>
        <taxon>Sporadotrichida</taxon>
        <taxon>Halteriidae</taxon>
        <taxon>Halteria</taxon>
    </lineage>
</organism>
<dbReference type="GO" id="GO:0007017">
    <property type="term" value="P:microtubule-based process"/>
    <property type="evidence" value="ECO:0007669"/>
    <property type="project" value="InterPro"/>
</dbReference>
<keyword evidence="4" id="KW-0479">Metal-binding</keyword>
<dbReference type="GO" id="GO:0046872">
    <property type="term" value="F:metal ion binding"/>
    <property type="evidence" value="ECO:0007669"/>
    <property type="project" value="UniProtKB-KW"/>
</dbReference>
<dbReference type="Proteomes" id="UP000785679">
    <property type="component" value="Unassembled WGS sequence"/>
</dbReference>
<dbReference type="PANTHER" id="PTHR11588">
    <property type="entry name" value="TUBULIN"/>
    <property type="match status" value="1"/>
</dbReference>
<evidence type="ECO:0000256" key="1">
    <source>
        <dbReference type="ARBA" id="ARBA00009636"/>
    </source>
</evidence>
<name>A0A8J8T278_HALGN</name>
<evidence type="ECO:0000256" key="7">
    <source>
        <dbReference type="ARBA" id="ARBA00030446"/>
    </source>
</evidence>
<dbReference type="SMART" id="SM00864">
    <property type="entry name" value="Tubulin"/>
    <property type="match status" value="1"/>
</dbReference>
<comment type="caution">
    <text evidence="9">The sequence shown here is derived from an EMBL/GenBank/DDBJ whole genome shotgun (WGS) entry which is preliminary data.</text>
</comment>
<dbReference type="PRINTS" id="PR01163">
    <property type="entry name" value="BETATUBULIN"/>
</dbReference>
<keyword evidence="5" id="KW-0547">Nucleotide-binding</keyword>
<dbReference type="InterPro" id="IPR002453">
    <property type="entry name" value="Beta_tubulin"/>
</dbReference>
<dbReference type="GO" id="GO:0005525">
    <property type="term" value="F:GTP binding"/>
    <property type="evidence" value="ECO:0007669"/>
    <property type="project" value="UniProtKB-KW"/>
</dbReference>
<protein>
    <recommendedName>
        <fullName evidence="2">Tubulin beta chain</fullName>
    </recommendedName>
    <alternativeName>
        <fullName evidence="7">Beta-tubulin</fullName>
    </alternativeName>
</protein>